<evidence type="ECO:0000256" key="1">
    <source>
        <dbReference type="SAM" id="Coils"/>
    </source>
</evidence>
<evidence type="ECO:0000313" key="4">
    <source>
        <dbReference type="EMBL" id="EDO45491.1"/>
    </source>
</evidence>
<dbReference type="eggNOG" id="ENOG502TGTA">
    <property type="taxonomic scope" value="Eukaryota"/>
</dbReference>
<gene>
    <name evidence="4" type="ORF">NEMVEDRAFT_v1g201520</name>
</gene>
<feature type="signal peptide" evidence="2">
    <location>
        <begin position="1"/>
        <end position="16"/>
    </location>
</feature>
<evidence type="ECO:0000259" key="3">
    <source>
        <dbReference type="Pfam" id="PF00024"/>
    </source>
</evidence>
<dbReference type="AlphaFoldDB" id="A7RSN2"/>
<dbReference type="PhylomeDB" id="A7RSN2"/>
<dbReference type="InterPro" id="IPR003609">
    <property type="entry name" value="Pan_app"/>
</dbReference>
<reference evidence="4 5" key="1">
    <citation type="journal article" date="2007" name="Science">
        <title>Sea anemone genome reveals ancestral eumetazoan gene repertoire and genomic organization.</title>
        <authorList>
            <person name="Putnam N.H."/>
            <person name="Srivastava M."/>
            <person name="Hellsten U."/>
            <person name="Dirks B."/>
            <person name="Chapman J."/>
            <person name="Salamov A."/>
            <person name="Terry A."/>
            <person name="Shapiro H."/>
            <person name="Lindquist E."/>
            <person name="Kapitonov V.V."/>
            <person name="Jurka J."/>
            <person name="Genikhovich G."/>
            <person name="Grigoriev I.V."/>
            <person name="Lucas S.M."/>
            <person name="Steele R.E."/>
            <person name="Finnerty J.R."/>
            <person name="Technau U."/>
            <person name="Martindale M.Q."/>
            <person name="Rokhsar D.S."/>
        </authorList>
    </citation>
    <scope>NUCLEOTIDE SEQUENCE [LARGE SCALE GENOMIC DNA]</scope>
    <source>
        <strain evidence="5">CH2 X CH6</strain>
    </source>
</reference>
<dbReference type="Gene3D" id="2.60.120.260">
    <property type="entry name" value="Galactose-binding domain-like"/>
    <property type="match status" value="1"/>
</dbReference>
<name>A7RSN2_NEMVE</name>
<feature type="coiled-coil region" evidence="1">
    <location>
        <begin position="447"/>
        <end position="537"/>
    </location>
</feature>
<keyword evidence="1" id="KW-0175">Coiled coil</keyword>
<evidence type="ECO:0000313" key="5">
    <source>
        <dbReference type="Proteomes" id="UP000001593"/>
    </source>
</evidence>
<dbReference type="EMBL" id="DS469535">
    <property type="protein sequence ID" value="EDO45491.1"/>
    <property type="molecule type" value="Genomic_DNA"/>
</dbReference>
<organism evidence="4 5">
    <name type="scientific">Nematostella vectensis</name>
    <name type="common">Starlet sea anemone</name>
    <dbReference type="NCBI Taxonomy" id="45351"/>
    <lineage>
        <taxon>Eukaryota</taxon>
        <taxon>Metazoa</taxon>
        <taxon>Cnidaria</taxon>
        <taxon>Anthozoa</taxon>
        <taxon>Hexacorallia</taxon>
        <taxon>Actiniaria</taxon>
        <taxon>Edwardsiidae</taxon>
        <taxon>Nematostella</taxon>
    </lineage>
</organism>
<feature type="domain" description="Apple" evidence="3">
    <location>
        <begin position="219"/>
        <end position="267"/>
    </location>
</feature>
<dbReference type="Proteomes" id="UP000001593">
    <property type="component" value="Unassembled WGS sequence"/>
</dbReference>
<keyword evidence="5" id="KW-1185">Reference proteome</keyword>
<keyword evidence="2" id="KW-0732">Signal</keyword>
<dbReference type="InParanoid" id="A7RSN2"/>
<dbReference type="HOGENOM" id="CLU_375666_0_0_1"/>
<feature type="chain" id="PRO_5002712067" description="Apple domain-containing protein" evidence="2">
    <location>
        <begin position="17"/>
        <end position="739"/>
    </location>
</feature>
<protein>
    <recommendedName>
        <fullName evidence="3">Apple domain-containing protein</fullName>
    </recommendedName>
</protein>
<feature type="coiled-coil region" evidence="1">
    <location>
        <begin position="616"/>
        <end position="699"/>
    </location>
</feature>
<evidence type="ECO:0000256" key="2">
    <source>
        <dbReference type="SAM" id="SignalP"/>
    </source>
</evidence>
<sequence length="739" mass="84226">MELAFLISLWLPLFAAHNPIRECEKEVLFFHTLLVFDNLNKRYNTGTPAQISANITCDQQLRLFVDGRKVGNTSTGYQNVGRLTIPRGSSVIGLQCKGQAMSNLSATITGGILGSLSNGLLTNSHWKCSHRYQEDWASLDFDDSSWTNAVSRGVNNHRIPNLPFPWGHTPDVWDGAHWIWGNDTTSVYVYCRHRLINKTECVPVRTSGFFDTSEFLLDKSLPGTLLKKTSAVSPVDCGLLCHQHARCKSFNFEYASIATAKACVLCKSIMSKVVISVWSGQFGNATTCDRRGKAAVVTNSIASDRASEKGICDASSGVFEGAITIVQGVDFEEKAISTISLKRSLCDKIHQETKMLPQKTEKDEHIEPSGFVMVKQLRMDEIDGNLNLVKSKMPNKGEDIEQVKASVVEDSGDFLDGITTNNTQHNEGDFVDNEIPCPEDLDMWRKLREFEEREVELKEEIFELENQVETLKLEKLKRDREIERLEALLRKSAKENNRLFMNENAAEETILEMRVELENWKTKAQDIDAKLEATRRLHQEETICYENQINEVNEEIQNETDIGLQKSKRLQEMELELREYKQRLSSVGIHNLSSVKESGFSDCSKDEDLLALSHELNELYREHLHCQEKINIAEKELDVKAKELEEAQGQNESKNIALQNFKEKYAELGDIVMATKQENMHLRNRLAQKYKENETLRRKCLLHETEAKWLKDALNIVSENRKRTVRNKDIKLNQESSFG</sequence>
<proteinExistence type="predicted"/>
<dbReference type="Pfam" id="PF00024">
    <property type="entry name" value="PAN_1"/>
    <property type="match status" value="1"/>
</dbReference>
<accession>A7RSN2</accession>